<dbReference type="Pfam" id="PF06078">
    <property type="entry name" value="DUF937"/>
    <property type="match status" value="1"/>
</dbReference>
<dbReference type="RefSeq" id="WP_273988884.1">
    <property type="nucleotide sequence ID" value="NZ_BAABQT010000001.1"/>
</dbReference>
<evidence type="ECO:0000313" key="1">
    <source>
        <dbReference type="EMBL" id="WDA58707.1"/>
    </source>
</evidence>
<proteinExistence type="predicted"/>
<protein>
    <submittedName>
        <fullName evidence="1">DUF937 domain-containing protein</fullName>
    </submittedName>
</protein>
<dbReference type="Proteomes" id="UP001217044">
    <property type="component" value="Chromosome"/>
</dbReference>
<reference evidence="1 2" key="1">
    <citation type="submission" date="2022-12" db="EMBL/GenBank/DDBJ databases">
        <title>Genome Sequence of Deinococcus aquaticus Type Strain PB314.</title>
        <authorList>
            <person name="Albert C."/>
            <person name="Hill J."/>
            <person name="Boren L."/>
            <person name="Scholz-Ng S."/>
            <person name="Fatema N."/>
            <person name="Grosso R."/>
            <person name="Soboslay E."/>
            <person name="Tuohy J."/>
        </authorList>
    </citation>
    <scope>NUCLEOTIDE SEQUENCE [LARGE SCALE GENOMIC DNA]</scope>
    <source>
        <strain evidence="1 2">PB-314</strain>
    </source>
</reference>
<gene>
    <name evidence="1" type="ORF">M8445_00365</name>
</gene>
<dbReference type="InterPro" id="IPR009282">
    <property type="entry name" value="DUF937"/>
</dbReference>
<dbReference type="EMBL" id="CP115165">
    <property type="protein sequence ID" value="WDA58707.1"/>
    <property type="molecule type" value="Genomic_DNA"/>
</dbReference>
<sequence>MMDIFNMLGGMGQAQQTVAQNTGANAGQSQAAIEAALPLLLGALTRNATQPGGLDALSGALSRHDGSALDAFTQGQTPDTQDGQKILGHVFGGQQQQAAQAVSKRAGIDPQMAMQILSMLAPLVLGYLSRQKQGQGGQGGGADLGSVLGGLLGGGAAGGLGGLLGGMLGGAPAQQNSGMGGAVNSGAGGTDLGGLLGSVLGGGSGQAPHAPAQQGGLLGTLNSALDSDKDGNALDDLIGMFGGARR</sequence>
<organism evidence="1 2">
    <name type="scientific">Deinococcus aquaticus</name>
    <dbReference type="NCBI Taxonomy" id="328692"/>
    <lineage>
        <taxon>Bacteria</taxon>
        <taxon>Thermotogati</taxon>
        <taxon>Deinococcota</taxon>
        <taxon>Deinococci</taxon>
        <taxon>Deinococcales</taxon>
        <taxon>Deinococcaceae</taxon>
        <taxon>Deinococcus</taxon>
    </lineage>
</organism>
<accession>A0ABY7V0K8</accession>
<evidence type="ECO:0000313" key="2">
    <source>
        <dbReference type="Proteomes" id="UP001217044"/>
    </source>
</evidence>
<keyword evidence="2" id="KW-1185">Reference proteome</keyword>
<name>A0ABY7V0K8_9DEIO</name>